<name>A0ABT2PY93_9MOLU</name>
<gene>
    <name evidence="1" type="ORF">N7603_03510</name>
</gene>
<evidence type="ECO:0000313" key="2">
    <source>
        <dbReference type="Proteomes" id="UP001209076"/>
    </source>
</evidence>
<sequence length="94" mass="11090">MVRTKYIYSVYDLQKKIHIGFFSSLDRGLEFALAHELKIKAWDYKASAYCGYTDKHRAALRFKPNNDYDPHNNYSNFTHVFVKIPLDENGQLKL</sequence>
<dbReference type="RefSeq" id="WP_262095966.1">
    <property type="nucleotide sequence ID" value="NZ_JAOEGN010000005.1"/>
</dbReference>
<dbReference type="EMBL" id="JAOEGN010000005">
    <property type="protein sequence ID" value="MCU0104717.1"/>
    <property type="molecule type" value="Genomic_DNA"/>
</dbReference>
<evidence type="ECO:0000313" key="1">
    <source>
        <dbReference type="EMBL" id="MCU0104717.1"/>
    </source>
</evidence>
<protein>
    <submittedName>
        <fullName evidence="1">Uncharacterized protein</fullName>
    </submittedName>
</protein>
<accession>A0ABT2PY93</accession>
<organism evidence="1 2">
    <name type="scientific">Paracholeplasma vituli</name>
    <dbReference type="NCBI Taxonomy" id="69473"/>
    <lineage>
        <taxon>Bacteria</taxon>
        <taxon>Bacillati</taxon>
        <taxon>Mycoplasmatota</taxon>
        <taxon>Mollicutes</taxon>
        <taxon>Acholeplasmatales</taxon>
        <taxon>Acholeplasmataceae</taxon>
        <taxon>Paracholeplasma</taxon>
    </lineage>
</organism>
<keyword evidence="2" id="KW-1185">Reference proteome</keyword>
<reference evidence="2" key="1">
    <citation type="submission" date="2023-07" db="EMBL/GenBank/DDBJ databases">
        <title>Novel Mycoplasma species identified in domestic and wild animals.</title>
        <authorList>
            <person name="Volokhov D.V."/>
            <person name="Furtak V.A."/>
            <person name="Zagorodnyaya T.A."/>
        </authorList>
    </citation>
    <scope>NUCLEOTIDE SEQUENCE [LARGE SCALE GENOMIC DNA]</scope>
    <source>
        <strain evidence="2">92-19</strain>
    </source>
</reference>
<comment type="caution">
    <text evidence="1">The sequence shown here is derived from an EMBL/GenBank/DDBJ whole genome shotgun (WGS) entry which is preliminary data.</text>
</comment>
<dbReference type="Proteomes" id="UP001209076">
    <property type="component" value="Unassembled WGS sequence"/>
</dbReference>
<proteinExistence type="predicted"/>